<name>A0A448X5H8_9PLAT</name>
<feature type="region of interest" description="Disordered" evidence="1">
    <location>
        <begin position="217"/>
        <end position="239"/>
    </location>
</feature>
<gene>
    <name evidence="2" type="ORF">PXEA_LOCUS22016</name>
</gene>
<feature type="region of interest" description="Disordered" evidence="1">
    <location>
        <begin position="70"/>
        <end position="111"/>
    </location>
</feature>
<reference evidence="2" key="1">
    <citation type="submission" date="2018-11" db="EMBL/GenBank/DDBJ databases">
        <authorList>
            <consortium name="Pathogen Informatics"/>
        </authorList>
    </citation>
    <scope>NUCLEOTIDE SEQUENCE</scope>
</reference>
<dbReference type="Proteomes" id="UP000784294">
    <property type="component" value="Unassembled WGS sequence"/>
</dbReference>
<evidence type="ECO:0000256" key="1">
    <source>
        <dbReference type="SAM" id="MobiDB-lite"/>
    </source>
</evidence>
<dbReference type="AlphaFoldDB" id="A0A448X5H8"/>
<proteinExistence type="predicted"/>
<keyword evidence="3" id="KW-1185">Reference proteome</keyword>
<evidence type="ECO:0000313" key="3">
    <source>
        <dbReference type="Proteomes" id="UP000784294"/>
    </source>
</evidence>
<organism evidence="2 3">
    <name type="scientific">Protopolystoma xenopodis</name>
    <dbReference type="NCBI Taxonomy" id="117903"/>
    <lineage>
        <taxon>Eukaryota</taxon>
        <taxon>Metazoa</taxon>
        <taxon>Spiralia</taxon>
        <taxon>Lophotrochozoa</taxon>
        <taxon>Platyhelminthes</taxon>
        <taxon>Monogenea</taxon>
        <taxon>Polyopisthocotylea</taxon>
        <taxon>Polystomatidea</taxon>
        <taxon>Polystomatidae</taxon>
        <taxon>Protopolystoma</taxon>
    </lineage>
</organism>
<feature type="compositionally biased region" description="Basic and acidic residues" evidence="1">
    <location>
        <begin position="70"/>
        <end position="101"/>
    </location>
</feature>
<feature type="compositionally biased region" description="Acidic residues" evidence="1">
    <location>
        <begin position="228"/>
        <end position="239"/>
    </location>
</feature>
<feature type="non-terminal residue" evidence="2">
    <location>
        <position position="1"/>
    </location>
</feature>
<sequence>MFFRRRFHLHVIPESKDANKYSNVPALSQLAHQGTTNTFQDPSKSSAALLDTDEQYLKGDEVETFDAAKEKFKSQEKKHTEPRKEFKQNTDEAKQVSKEFESPPGENLSVNASVHHQHPNLLGIVIKHDNVAKLTTDESVDKSKGIADRGLDERDNAAPLITASVAATEAEVHSHKLIFKLGEKSKELDHQILSLHQSSIPINDICEDKAYSEIPAHLSSSGVSGGVEEIDDSYDDSLI</sequence>
<evidence type="ECO:0000313" key="2">
    <source>
        <dbReference type="EMBL" id="VEL28576.1"/>
    </source>
</evidence>
<accession>A0A448X5H8</accession>
<protein>
    <submittedName>
        <fullName evidence="2">Uncharacterized protein</fullName>
    </submittedName>
</protein>
<comment type="caution">
    <text evidence="2">The sequence shown here is derived from an EMBL/GenBank/DDBJ whole genome shotgun (WGS) entry which is preliminary data.</text>
</comment>
<dbReference type="EMBL" id="CAAALY010096097">
    <property type="protein sequence ID" value="VEL28576.1"/>
    <property type="molecule type" value="Genomic_DNA"/>
</dbReference>